<feature type="compositionally biased region" description="Acidic residues" evidence="1">
    <location>
        <begin position="1"/>
        <end position="25"/>
    </location>
</feature>
<feature type="region of interest" description="Disordered" evidence="1">
    <location>
        <begin position="1"/>
        <end position="30"/>
    </location>
</feature>
<keyword evidence="3" id="KW-1185">Reference proteome</keyword>
<dbReference type="EMBL" id="JAVIJP010000013">
    <property type="protein sequence ID" value="KAL3645882.1"/>
    <property type="molecule type" value="Genomic_DNA"/>
</dbReference>
<name>A0ABD3DUZ9_9LAMI</name>
<evidence type="ECO:0000313" key="2">
    <source>
        <dbReference type="EMBL" id="KAL3645882.1"/>
    </source>
</evidence>
<dbReference type="AlphaFoldDB" id="A0ABD3DUZ9"/>
<proteinExistence type="predicted"/>
<sequence>MNNNEESDENNSSETESDYDSDESDTAMVDEKIECLRQLLPNCFKESLGEGGSKATANLCPSCKARNDRSIDV</sequence>
<accession>A0ABD3DUZ9</accession>
<gene>
    <name evidence="2" type="ORF">CASFOL_011062</name>
</gene>
<organism evidence="2 3">
    <name type="scientific">Castilleja foliolosa</name>
    <dbReference type="NCBI Taxonomy" id="1961234"/>
    <lineage>
        <taxon>Eukaryota</taxon>
        <taxon>Viridiplantae</taxon>
        <taxon>Streptophyta</taxon>
        <taxon>Embryophyta</taxon>
        <taxon>Tracheophyta</taxon>
        <taxon>Spermatophyta</taxon>
        <taxon>Magnoliopsida</taxon>
        <taxon>eudicotyledons</taxon>
        <taxon>Gunneridae</taxon>
        <taxon>Pentapetalae</taxon>
        <taxon>asterids</taxon>
        <taxon>lamiids</taxon>
        <taxon>Lamiales</taxon>
        <taxon>Orobanchaceae</taxon>
        <taxon>Pedicularideae</taxon>
        <taxon>Castillejinae</taxon>
        <taxon>Castilleja</taxon>
    </lineage>
</organism>
<dbReference type="Proteomes" id="UP001632038">
    <property type="component" value="Unassembled WGS sequence"/>
</dbReference>
<evidence type="ECO:0000313" key="3">
    <source>
        <dbReference type="Proteomes" id="UP001632038"/>
    </source>
</evidence>
<reference evidence="3" key="1">
    <citation type="journal article" date="2024" name="IScience">
        <title>Strigolactones Initiate the Formation of Haustorium-like Structures in Castilleja.</title>
        <authorList>
            <person name="Buerger M."/>
            <person name="Peterson D."/>
            <person name="Chory J."/>
        </authorList>
    </citation>
    <scope>NUCLEOTIDE SEQUENCE [LARGE SCALE GENOMIC DNA]</scope>
</reference>
<comment type="caution">
    <text evidence="2">The sequence shown here is derived from an EMBL/GenBank/DDBJ whole genome shotgun (WGS) entry which is preliminary data.</text>
</comment>
<protein>
    <submittedName>
        <fullName evidence="2">Uncharacterized protein</fullName>
    </submittedName>
</protein>
<evidence type="ECO:0000256" key="1">
    <source>
        <dbReference type="SAM" id="MobiDB-lite"/>
    </source>
</evidence>